<keyword evidence="3" id="KW-1185">Reference proteome</keyword>
<sequence length="384" mass="42924">MINSSKPTALIWTVFGTAVAVSWLAFIVYFPVLIGLAIWCGALLYLFIKRTKLKWWLLLVSAWVIVPLLSFVAGSSAYFQGKATIETFGLPDEEFYNLDPDLRVWYSTSGCVVMETEPFKQTPNNWAVRFWTRLLGPQNDVYKGGYPTREEVAGYIGQGKRLHYFQSGDTVSFDEPGQPLLLEVNRYNDLDIFRKTSTAVLFELNKECLLVQPVGEGVENVVFLADKRGGKIFARYYDYPAVAATVYGIDTVYKISSTHQPYMVTGHFNADVQLDTVILVKHGVTGAVALYIKHGGGPSFVLKNGEDVGGLFEDLQWVGQLAVIKKGEVIFNNVVDGEIVGEQQVPDNKKIRLEQDGIFVHEEEGGGGGILYFKQGKYVWVQQD</sequence>
<reference evidence="2 3" key="1">
    <citation type="submission" date="2018-09" db="EMBL/GenBank/DDBJ databases">
        <title>Genome sequencing of strain 6GH32-13.</title>
        <authorList>
            <person name="Weon H.-Y."/>
            <person name="Heo J."/>
            <person name="Kwon S.-W."/>
        </authorList>
    </citation>
    <scope>NUCLEOTIDE SEQUENCE [LARGE SCALE GENOMIC DNA]</scope>
    <source>
        <strain evidence="2 3">5GH32-13</strain>
    </source>
</reference>
<dbReference type="KEGG" id="pseg:D3H65_06970"/>
<dbReference type="AlphaFoldDB" id="A0A3B7MKA8"/>
<evidence type="ECO:0000256" key="1">
    <source>
        <dbReference type="SAM" id="Phobius"/>
    </source>
</evidence>
<feature type="transmembrane region" description="Helical" evidence="1">
    <location>
        <begin position="20"/>
        <end position="48"/>
    </location>
</feature>
<organism evidence="2 3">
    <name type="scientific">Paraflavitalea soli</name>
    <dbReference type="NCBI Taxonomy" id="2315862"/>
    <lineage>
        <taxon>Bacteria</taxon>
        <taxon>Pseudomonadati</taxon>
        <taxon>Bacteroidota</taxon>
        <taxon>Chitinophagia</taxon>
        <taxon>Chitinophagales</taxon>
        <taxon>Chitinophagaceae</taxon>
        <taxon>Paraflavitalea</taxon>
    </lineage>
</organism>
<accession>A0A3B7MKA8</accession>
<evidence type="ECO:0000313" key="3">
    <source>
        <dbReference type="Proteomes" id="UP000263900"/>
    </source>
</evidence>
<proteinExistence type="predicted"/>
<gene>
    <name evidence="2" type="ORF">D3H65_06970</name>
</gene>
<evidence type="ECO:0000313" key="2">
    <source>
        <dbReference type="EMBL" id="AXY73733.1"/>
    </source>
</evidence>
<dbReference type="OrthoDB" id="1491835at2"/>
<name>A0A3B7MKA8_9BACT</name>
<protein>
    <submittedName>
        <fullName evidence="2">Uncharacterized protein</fullName>
    </submittedName>
</protein>
<keyword evidence="1" id="KW-1133">Transmembrane helix</keyword>
<keyword evidence="1" id="KW-0472">Membrane</keyword>
<dbReference type="RefSeq" id="WP_119049568.1">
    <property type="nucleotide sequence ID" value="NZ_CP032157.1"/>
</dbReference>
<keyword evidence="1" id="KW-0812">Transmembrane</keyword>
<feature type="transmembrane region" description="Helical" evidence="1">
    <location>
        <begin position="55"/>
        <end position="79"/>
    </location>
</feature>
<dbReference type="Proteomes" id="UP000263900">
    <property type="component" value="Chromosome"/>
</dbReference>
<dbReference type="EMBL" id="CP032157">
    <property type="protein sequence ID" value="AXY73733.1"/>
    <property type="molecule type" value="Genomic_DNA"/>
</dbReference>